<keyword evidence="2" id="KW-1185">Reference proteome</keyword>
<gene>
    <name evidence="1" type="ORF">WMO65_19190</name>
</gene>
<dbReference type="RefSeq" id="WP_349064608.1">
    <property type="nucleotide sequence ID" value="NZ_JBBMFP010000020.1"/>
</dbReference>
<comment type="caution">
    <text evidence="1">The sequence shown here is derived from an EMBL/GenBank/DDBJ whole genome shotgun (WGS) entry which is preliminary data.</text>
</comment>
<reference evidence="1 2" key="1">
    <citation type="submission" date="2024-03" db="EMBL/GenBank/DDBJ databases">
        <title>Human intestinal bacterial collection.</title>
        <authorList>
            <person name="Pauvert C."/>
            <person name="Hitch T.C.A."/>
            <person name="Clavel T."/>
        </authorList>
    </citation>
    <scope>NUCLEOTIDE SEQUENCE [LARGE SCALE GENOMIC DNA]</scope>
    <source>
        <strain evidence="1 2">CLA-SR-H028</strain>
    </source>
</reference>
<evidence type="ECO:0000313" key="2">
    <source>
        <dbReference type="Proteomes" id="UP001457898"/>
    </source>
</evidence>
<name>A0ABV1DRV7_9FIRM</name>
<protein>
    <submittedName>
        <fullName evidence="1">Radical SAM protein</fullName>
    </submittedName>
</protein>
<dbReference type="EMBL" id="JBBMFP010000020">
    <property type="protein sequence ID" value="MEQ2433121.1"/>
    <property type="molecule type" value="Genomic_DNA"/>
</dbReference>
<sequence>MKVGLVDCDSHNFPNLPLMKLSAYHKQKGDQVSFAECGKFYDRLYISKIFTGSREPMLPASGEIIRGGSGYDLVNHLPDEVEHIYPDYGLYPGLTKDTAYGFLTRGCPRQNHGFCITPQKDGCISQKTADLSEFWNGQKKILLLDQNLLACRERMELLNQLVDSGAWIDFQGGLDVRFLNGEILSLFKRMKVSSYHFAWDDPRENLQEQFRLFFRAGFIKNRSCGVYVLTNYWSSLEEDLFRIYTLRDMGFLPFVMIYDKQKYVDEKGRWHPDVAYQYSEEQLRKFKVCQHLQRWCARVWILKKCPKFEAYEPYRRWLERGQPVPTERSGKR</sequence>
<dbReference type="Proteomes" id="UP001457898">
    <property type="component" value="Unassembled WGS sequence"/>
</dbReference>
<proteinExistence type="predicted"/>
<organism evidence="1 2">
    <name type="scientific">Blautia caccae</name>
    <dbReference type="NCBI Taxonomy" id="3133175"/>
    <lineage>
        <taxon>Bacteria</taxon>
        <taxon>Bacillati</taxon>
        <taxon>Bacillota</taxon>
        <taxon>Clostridia</taxon>
        <taxon>Lachnospirales</taxon>
        <taxon>Lachnospiraceae</taxon>
        <taxon>Blautia</taxon>
    </lineage>
</organism>
<evidence type="ECO:0000313" key="1">
    <source>
        <dbReference type="EMBL" id="MEQ2433121.1"/>
    </source>
</evidence>
<accession>A0ABV1DRV7</accession>